<dbReference type="Proteomes" id="UP000315226">
    <property type="component" value="Unassembled WGS sequence"/>
</dbReference>
<evidence type="ECO:0000259" key="2">
    <source>
        <dbReference type="Pfam" id="PF00144"/>
    </source>
</evidence>
<feature type="chain" id="PRO_5021465340" evidence="1">
    <location>
        <begin position="27"/>
        <end position="369"/>
    </location>
</feature>
<comment type="caution">
    <text evidence="3">The sequence shown here is derived from an EMBL/GenBank/DDBJ whole genome shotgun (WGS) entry which is preliminary data.</text>
</comment>
<evidence type="ECO:0000256" key="1">
    <source>
        <dbReference type="SAM" id="SignalP"/>
    </source>
</evidence>
<evidence type="ECO:0000313" key="4">
    <source>
        <dbReference type="Proteomes" id="UP000315226"/>
    </source>
</evidence>
<feature type="domain" description="Beta-lactamase-related" evidence="2">
    <location>
        <begin position="45"/>
        <end position="327"/>
    </location>
</feature>
<organism evidence="3 4">
    <name type="scientific">Streptomyces gardneri</name>
    <dbReference type="NCBI Taxonomy" id="66892"/>
    <lineage>
        <taxon>Bacteria</taxon>
        <taxon>Bacillati</taxon>
        <taxon>Actinomycetota</taxon>
        <taxon>Actinomycetes</taxon>
        <taxon>Kitasatosporales</taxon>
        <taxon>Streptomycetaceae</taxon>
        <taxon>Streptomyces</taxon>
    </lineage>
</organism>
<dbReference type="AlphaFoldDB" id="A0A4Y3RSZ7"/>
<keyword evidence="3" id="KW-0121">Carboxypeptidase</keyword>
<protein>
    <submittedName>
        <fullName evidence="3">D-alanyl-D-alanine carboxypeptidase</fullName>
    </submittedName>
</protein>
<gene>
    <name evidence="3" type="ORF">SGA01_58130</name>
</gene>
<dbReference type="EMBL" id="BJMN01000040">
    <property type="protein sequence ID" value="GEB60208.1"/>
    <property type="molecule type" value="Genomic_DNA"/>
</dbReference>
<dbReference type="GO" id="GO:0004180">
    <property type="term" value="F:carboxypeptidase activity"/>
    <property type="evidence" value="ECO:0007669"/>
    <property type="project" value="UniProtKB-KW"/>
</dbReference>
<keyword evidence="1" id="KW-0732">Signal</keyword>
<evidence type="ECO:0000313" key="3">
    <source>
        <dbReference type="EMBL" id="GEB60208.1"/>
    </source>
</evidence>
<proteinExistence type="predicted"/>
<accession>A0A4Y3RSZ7</accession>
<name>A0A4Y3RSZ7_9ACTN</name>
<dbReference type="InterPro" id="IPR001466">
    <property type="entry name" value="Beta-lactam-related"/>
</dbReference>
<reference evidence="3 4" key="1">
    <citation type="submission" date="2019-06" db="EMBL/GenBank/DDBJ databases">
        <title>Whole genome shotgun sequence of Streptomyces gardneri NBRC 12865.</title>
        <authorList>
            <person name="Hosoyama A."/>
            <person name="Uohara A."/>
            <person name="Ohji S."/>
            <person name="Ichikawa N."/>
        </authorList>
    </citation>
    <scope>NUCLEOTIDE SEQUENCE [LARGE SCALE GENOMIC DNA]</scope>
    <source>
        <strain evidence="3 4">NBRC 12865</strain>
    </source>
</reference>
<keyword evidence="4" id="KW-1185">Reference proteome</keyword>
<keyword evidence="3" id="KW-0378">Hydrolase</keyword>
<dbReference type="RefSeq" id="WP_141299843.1">
    <property type="nucleotide sequence ID" value="NZ_BJMN01000040.1"/>
</dbReference>
<sequence>MKLKRLSVIAAVCSISLTIGLGTAEATVPDAAAALKAGADQGISDGYPGIIGMVRDGAQSQYIQAGVGDRGTGVPADPKAKFRIGSNTKAFTAATVLLLEADGLLSIDDTVAKWLPDAVNANGHDGSKITIRQLLNHTSNLPNYTMNIDGFTTGRVWTPQQLVDGALRKRQPNAQPGEKWEYTNTNYVLAGMIIRAVTGNEPAAEMKTRILDRLGLADTTLPTTDNNIYGNFLRGYYLAGPFILDMTVTNVSATQTAGAMISTLDDLATFQRALVGGTLLPPAQQTELKTTVPTGAGPDYGLGLMRLDTPCGRTAWYHNGVVPGYFSFHLTSEDGAKQVVEANNESHLISGTPGQNHTGAAAVNAFCAL</sequence>
<keyword evidence="3" id="KW-0645">Protease</keyword>
<dbReference type="PANTHER" id="PTHR46825:SF7">
    <property type="entry name" value="D-ALANYL-D-ALANINE CARBOXYPEPTIDASE"/>
    <property type="match status" value="1"/>
</dbReference>
<dbReference type="Pfam" id="PF00144">
    <property type="entry name" value="Beta-lactamase"/>
    <property type="match status" value="1"/>
</dbReference>
<dbReference type="Gene3D" id="3.40.710.10">
    <property type="entry name" value="DD-peptidase/beta-lactamase superfamily"/>
    <property type="match status" value="1"/>
</dbReference>
<feature type="signal peptide" evidence="1">
    <location>
        <begin position="1"/>
        <end position="26"/>
    </location>
</feature>
<dbReference type="InterPro" id="IPR012338">
    <property type="entry name" value="Beta-lactam/transpept-like"/>
</dbReference>
<dbReference type="PANTHER" id="PTHR46825">
    <property type="entry name" value="D-ALANYL-D-ALANINE-CARBOXYPEPTIDASE/ENDOPEPTIDASE AMPH"/>
    <property type="match status" value="1"/>
</dbReference>
<dbReference type="InterPro" id="IPR050491">
    <property type="entry name" value="AmpC-like"/>
</dbReference>
<dbReference type="OrthoDB" id="3862163at2"/>
<dbReference type="SUPFAM" id="SSF56601">
    <property type="entry name" value="beta-lactamase/transpeptidase-like"/>
    <property type="match status" value="1"/>
</dbReference>